<evidence type="ECO:0000256" key="2">
    <source>
        <dbReference type="ARBA" id="ARBA00022642"/>
    </source>
</evidence>
<dbReference type="InterPro" id="IPR052347">
    <property type="entry name" value="Isochorismatase_Nicotinamidase"/>
</dbReference>
<dbReference type="AlphaFoldDB" id="A0A660CMR4"/>
<dbReference type="Pfam" id="PF00857">
    <property type="entry name" value="Isochorismatase"/>
    <property type="match status" value="1"/>
</dbReference>
<feature type="domain" description="Isochorismatase-like" evidence="8">
    <location>
        <begin position="3"/>
        <end position="182"/>
    </location>
</feature>
<evidence type="ECO:0000256" key="4">
    <source>
        <dbReference type="ARBA" id="ARBA00022801"/>
    </source>
</evidence>
<dbReference type="PANTHER" id="PTHR11080">
    <property type="entry name" value="PYRAZINAMIDASE/NICOTINAMIDASE"/>
    <property type="match status" value="1"/>
</dbReference>
<dbReference type="EMBL" id="VLJV01000001">
    <property type="protein sequence ID" value="TWH22989.1"/>
    <property type="molecule type" value="Genomic_DNA"/>
</dbReference>
<accession>A0A660CMR4</accession>
<reference evidence="9 10" key="1">
    <citation type="submission" date="2019-07" db="EMBL/GenBank/DDBJ databases">
        <title>R&amp;d 2014.</title>
        <authorList>
            <person name="Klenk H.-P."/>
        </authorList>
    </citation>
    <scope>NUCLEOTIDE SEQUENCE [LARGE SCALE GENOMIC DNA]</scope>
    <source>
        <strain evidence="9 10">DSM 43194</strain>
    </source>
</reference>
<evidence type="ECO:0000259" key="8">
    <source>
        <dbReference type="Pfam" id="PF00857"/>
    </source>
</evidence>
<dbReference type="RefSeq" id="WP_030534301.1">
    <property type="nucleotide sequence ID" value="NZ_JOIJ01000028.1"/>
</dbReference>
<protein>
    <recommendedName>
        <fullName evidence="6">nicotinamidase</fullName>
        <ecNumber evidence="6">3.5.1.19</ecNumber>
    </recommendedName>
    <alternativeName>
        <fullName evidence="7">Nicotinamide deamidase</fullName>
    </alternativeName>
</protein>
<evidence type="ECO:0000313" key="10">
    <source>
        <dbReference type="Proteomes" id="UP000317303"/>
    </source>
</evidence>
<sequence length="190" mass="19564">MSTALIVVDVQNDFCEGGSLAIDGGAAVAAGVTELMRRGTYEHIAATRDYHIDPGSHFSEEPDFVTSWPRHCEAGLPGASFHPALDVGPVQAVFSKGQYSDGYSGFESATDAGEPLPDWLRARGVTAVDVVGIAFDFCVRATALDAAAAGFTVRVLSELTACGSQATTDKALADLAAAGVTVDGTPRVGA</sequence>
<keyword evidence="2" id="KW-0662">Pyridine nucleotide biosynthesis</keyword>
<proteinExistence type="inferred from homology"/>
<dbReference type="PANTHER" id="PTHR11080:SF2">
    <property type="entry name" value="LD05707P"/>
    <property type="match status" value="1"/>
</dbReference>
<evidence type="ECO:0000256" key="3">
    <source>
        <dbReference type="ARBA" id="ARBA00022723"/>
    </source>
</evidence>
<name>A0A660CMR4_9PSEU</name>
<keyword evidence="10" id="KW-1185">Reference proteome</keyword>
<evidence type="ECO:0000256" key="6">
    <source>
        <dbReference type="ARBA" id="ARBA00039017"/>
    </source>
</evidence>
<evidence type="ECO:0000256" key="7">
    <source>
        <dbReference type="ARBA" id="ARBA00043224"/>
    </source>
</evidence>
<gene>
    <name evidence="9" type="ORF">JD82_04881</name>
</gene>
<evidence type="ECO:0000256" key="1">
    <source>
        <dbReference type="ARBA" id="ARBA00006336"/>
    </source>
</evidence>
<dbReference type="Proteomes" id="UP000317303">
    <property type="component" value="Unassembled WGS sequence"/>
</dbReference>
<dbReference type="GO" id="GO:0008936">
    <property type="term" value="F:nicotinamidase activity"/>
    <property type="evidence" value="ECO:0007669"/>
    <property type="project" value="UniProtKB-EC"/>
</dbReference>
<dbReference type="OrthoDB" id="9791276at2"/>
<dbReference type="SUPFAM" id="SSF52499">
    <property type="entry name" value="Isochorismatase-like hydrolases"/>
    <property type="match status" value="1"/>
</dbReference>
<comment type="caution">
    <text evidence="9">The sequence shown here is derived from an EMBL/GenBank/DDBJ whole genome shotgun (WGS) entry which is preliminary data.</text>
</comment>
<dbReference type="InterPro" id="IPR000868">
    <property type="entry name" value="Isochorismatase-like_dom"/>
</dbReference>
<organism evidence="9 10">
    <name type="scientific">Prauserella rugosa</name>
    <dbReference type="NCBI Taxonomy" id="43354"/>
    <lineage>
        <taxon>Bacteria</taxon>
        <taxon>Bacillati</taxon>
        <taxon>Actinomycetota</taxon>
        <taxon>Actinomycetes</taxon>
        <taxon>Pseudonocardiales</taxon>
        <taxon>Pseudonocardiaceae</taxon>
        <taxon>Prauserella</taxon>
    </lineage>
</organism>
<dbReference type="GO" id="GO:0019363">
    <property type="term" value="P:pyridine nucleotide biosynthetic process"/>
    <property type="evidence" value="ECO:0007669"/>
    <property type="project" value="UniProtKB-KW"/>
</dbReference>
<dbReference type="InterPro" id="IPR036380">
    <property type="entry name" value="Isochorismatase-like_sf"/>
</dbReference>
<keyword evidence="3" id="KW-0479">Metal-binding</keyword>
<evidence type="ECO:0000256" key="5">
    <source>
        <dbReference type="ARBA" id="ARBA00037900"/>
    </source>
</evidence>
<keyword evidence="4" id="KW-0378">Hydrolase</keyword>
<comment type="similarity">
    <text evidence="1">Belongs to the isochorismatase family.</text>
</comment>
<dbReference type="GO" id="GO:0046872">
    <property type="term" value="F:metal ion binding"/>
    <property type="evidence" value="ECO:0007669"/>
    <property type="project" value="UniProtKB-KW"/>
</dbReference>
<dbReference type="EC" id="3.5.1.19" evidence="6"/>
<evidence type="ECO:0000313" key="9">
    <source>
        <dbReference type="EMBL" id="TWH22989.1"/>
    </source>
</evidence>
<comment type="pathway">
    <text evidence="5">Cofactor biosynthesis; nicotinate biosynthesis; nicotinate from nicotinamide: step 1/1.</text>
</comment>
<dbReference type="Gene3D" id="3.40.50.850">
    <property type="entry name" value="Isochorismatase-like"/>
    <property type="match status" value="1"/>
</dbReference>